<name>A0A538SST2_UNCEI</name>
<evidence type="ECO:0000256" key="7">
    <source>
        <dbReference type="ARBA" id="ARBA00023079"/>
    </source>
</evidence>
<dbReference type="FunFam" id="1.20.58.480:FF:000001">
    <property type="entry name" value="Tryptophan 2,3-dioxygenase"/>
    <property type="match status" value="1"/>
</dbReference>
<comment type="function">
    <text evidence="9">Heme-dependent dioxygenase that catalyzes the oxidative cleavage of the L-tryptophan (L-Trp) pyrrole ring and converts L-tryptophan to N-formyl-L-kynurenine. Catalyzes the oxidative cleavage of the indole moiety.</text>
</comment>
<evidence type="ECO:0000256" key="9">
    <source>
        <dbReference type="HAMAP-Rule" id="MF_01972"/>
    </source>
</evidence>
<dbReference type="AlphaFoldDB" id="A0A538SST2"/>
<accession>A0A538SST2</accession>
<dbReference type="GO" id="GO:0019441">
    <property type="term" value="P:L-tryptophan catabolic process to kynurenine"/>
    <property type="evidence" value="ECO:0007669"/>
    <property type="project" value="UniProtKB-UniRule"/>
</dbReference>
<evidence type="ECO:0000256" key="5">
    <source>
        <dbReference type="ARBA" id="ARBA00023002"/>
    </source>
</evidence>
<evidence type="ECO:0000256" key="2">
    <source>
        <dbReference type="ARBA" id="ARBA00022617"/>
    </source>
</evidence>
<comment type="cofactor">
    <cofactor evidence="9">
        <name>heme</name>
        <dbReference type="ChEBI" id="CHEBI:30413"/>
    </cofactor>
    <text evidence="9">Binds 1 heme group per subunit.</text>
</comment>
<feature type="binding site" evidence="9">
    <location>
        <begin position="32"/>
        <end position="36"/>
    </location>
    <ligand>
        <name>substrate</name>
    </ligand>
</feature>
<dbReference type="PANTHER" id="PTHR10138:SF0">
    <property type="entry name" value="TRYPTOPHAN 2,3-DIOXYGENASE"/>
    <property type="match status" value="1"/>
</dbReference>
<dbReference type="UniPathway" id="UPA00333">
    <property type="reaction ID" value="UER00453"/>
</dbReference>
<sequence length="260" mass="29870">MPVTYSSYLKLDELLALQQPLSEGPEHDETLFIVIHQIYELWFKELLHEIDYLKGLFARQDTPRALHTLKRVLTILKVVVAQIDVLETMTPLEFLTFRARLESGSGFQSFQFRELEFALGVKNPDALTRYPAGSETRLRLERRMADPTLWDSFLHFLAAKGHPVPADLLNRDVTRPVESAPALKPILIDVYRRDPVLTSLCERLVDLDEGIQEWRYRHVKMVQRTIGTKHGTGGSEGASYLMTTLNKPIFPDLWAIRSDL</sequence>
<dbReference type="SUPFAM" id="SSF140959">
    <property type="entry name" value="Indolic compounds 2,3-dioxygenase-like"/>
    <property type="match status" value="1"/>
</dbReference>
<dbReference type="Proteomes" id="UP000319829">
    <property type="component" value="Unassembled WGS sequence"/>
</dbReference>
<comment type="pathway">
    <text evidence="9">Amino-acid degradation; L-tryptophan degradation via kynurenine pathway; L-kynurenine from L-tryptophan: step 1/2.</text>
</comment>
<dbReference type="Pfam" id="PF03301">
    <property type="entry name" value="Trp_dioxygenase"/>
    <property type="match status" value="2"/>
</dbReference>
<gene>
    <name evidence="9" type="primary">kynA</name>
    <name evidence="10" type="ORF">E6K74_06070</name>
</gene>
<feature type="binding site" evidence="9">
    <location>
        <position position="98"/>
    </location>
    <ligand>
        <name>substrate</name>
    </ligand>
</feature>
<comment type="caution">
    <text evidence="9">Lacks conserved residue(s) required for the propagation of feature annotation.</text>
</comment>
<evidence type="ECO:0000256" key="6">
    <source>
        <dbReference type="ARBA" id="ARBA00023004"/>
    </source>
</evidence>
<evidence type="ECO:0000256" key="8">
    <source>
        <dbReference type="ARBA" id="ARBA00050412"/>
    </source>
</evidence>
<organism evidence="10 11">
    <name type="scientific">Eiseniibacteriota bacterium</name>
    <dbReference type="NCBI Taxonomy" id="2212470"/>
    <lineage>
        <taxon>Bacteria</taxon>
        <taxon>Candidatus Eiseniibacteriota</taxon>
    </lineage>
</organism>
<keyword evidence="5 9" id="KW-0560">Oxidoreductase</keyword>
<comment type="subunit">
    <text evidence="1 9">Homotetramer.</text>
</comment>
<keyword evidence="3 9" id="KW-0479">Metal-binding</keyword>
<comment type="catalytic activity">
    <reaction evidence="8 9">
        <text>L-tryptophan + O2 = N-formyl-L-kynurenine</text>
        <dbReference type="Rhea" id="RHEA:24536"/>
        <dbReference type="ChEBI" id="CHEBI:15379"/>
        <dbReference type="ChEBI" id="CHEBI:57912"/>
        <dbReference type="ChEBI" id="CHEBI:58629"/>
        <dbReference type="EC" id="1.13.11.11"/>
    </reaction>
</comment>
<keyword evidence="4 9" id="KW-0223">Dioxygenase</keyword>
<evidence type="ECO:0000256" key="3">
    <source>
        <dbReference type="ARBA" id="ARBA00022723"/>
    </source>
</evidence>
<keyword evidence="7 9" id="KW-0823">Tryptophan catabolism</keyword>
<dbReference type="InterPro" id="IPR037217">
    <property type="entry name" value="Trp/Indoleamine_2_3_dOase-like"/>
</dbReference>
<dbReference type="GO" id="GO:0004833">
    <property type="term" value="F:L-tryptophan 2,3-dioxygenase activity"/>
    <property type="evidence" value="ECO:0007669"/>
    <property type="project" value="UniProtKB-UniRule"/>
</dbReference>
<protein>
    <recommendedName>
        <fullName evidence="9">Tryptophan 2,3-dioxygenase</fullName>
        <shortName evidence="9">TDO</shortName>
        <ecNumber evidence="9">1.13.11.11</ecNumber>
    </recommendedName>
    <alternativeName>
        <fullName evidence="9">Tryptamin 2,3-dioxygenase</fullName>
    </alternativeName>
    <alternativeName>
        <fullName evidence="9">Tryptophan oxygenase</fullName>
        <shortName evidence="9">TO</shortName>
        <shortName evidence="9">TRPO</shortName>
    </alternativeName>
    <alternativeName>
        <fullName evidence="9">Tryptophan pyrrolase</fullName>
    </alternativeName>
    <alternativeName>
        <fullName evidence="9">Tryptophanase</fullName>
    </alternativeName>
</protein>
<evidence type="ECO:0000313" key="10">
    <source>
        <dbReference type="EMBL" id="TMQ54453.1"/>
    </source>
</evidence>
<comment type="caution">
    <text evidence="10">The sequence shown here is derived from an EMBL/GenBank/DDBJ whole genome shotgun (WGS) entry which is preliminary data.</text>
</comment>
<dbReference type="PANTHER" id="PTHR10138">
    <property type="entry name" value="TRYPTOPHAN 2,3-DIOXYGENASE"/>
    <property type="match status" value="1"/>
</dbReference>
<feature type="binding site" description="axial binding residue" evidence="9">
    <location>
        <position position="218"/>
    </location>
    <ligand>
        <name>heme</name>
        <dbReference type="ChEBI" id="CHEBI:30413"/>
    </ligand>
    <ligandPart>
        <name>Fe</name>
        <dbReference type="ChEBI" id="CHEBI:18248"/>
    </ligandPart>
</feature>
<evidence type="ECO:0000256" key="4">
    <source>
        <dbReference type="ARBA" id="ARBA00022964"/>
    </source>
</evidence>
<feature type="binding site" evidence="9">
    <location>
        <position position="232"/>
    </location>
    <ligand>
        <name>substrate</name>
    </ligand>
</feature>
<dbReference type="GO" id="GO:0046872">
    <property type="term" value="F:metal ion binding"/>
    <property type="evidence" value="ECO:0007669"/>
    <property type="project" value="UniProtKB-KW"/>
</dbReference>
<evidence type="ECO:0000256" key="1">
    <source>
        <dbReference type="ARBA" id="ARBA00011881"/>
    </source>
</evidence>
<dbReference type="InterPro" id="IPR004981">
    <property type="entry name" value="Trp_2_3_dOase"/>
</dbReference>
<dbReference type="GO" id="GO:0020037">
    <property type="term" value="F:heme binding"/>
    <property type="evidence" value="ECO:0007669"/>
    <property type="project" value="UniProtKB-UniRule"/>
</dbReference>
<dbReference type="GO" id="GO:0019442">
    <property type="term" value="P:L-tryptophan catabolic process to acetyl-CoA"/>
    <property type="evidence" value="ECO:0007669"/>
    <property type="project" value="TreeGrafter"/>
</dbReference>
<dbReference type="Gene3D" id="1.20.58.480">
    <property type="match status" value="1"/>
</dbReference>
<dbReference type="EC" id="1.13.11.11" evidence="9"/>
<reference evidence="10 11" key="1">
    <citation type="journal article" date="2019" name="Nat. Microbiol.">
        <title>Mediterranean grassland soil C-N compound turnover is dependent on rainfall and depth, and is mediated by genomically divergent microorganisms.</title>
        <authorList>
            <person name="Diamond S."/>
            <person name="Andeer P.F."/>
            <person name="Li Z."/>
            <person name="Crits-Christoph A."/>
            <person name="Burstein D."/>
            <person name="Anantharaman K."/>
            <person name="Lane K.R."/>
            <person name="Thomas B.C."/>
            <person name="Pan C."/>
            <person name="Northen T.R."/>
            <person name="Banfield J.F."/>
        </authorList>
    </citation>
    <scope>NUCLEOTIDE SEQUENCE [LARGE SCALE GENOMIC DNA]</scope>
    <source>
        <strain evidence="10">WS_4</strain>
    </source>
</reference>
<keyword evidence="6 9" id="KW-0408">Iron</keyword>
<keyword evidence="2 9" id="KW-0349">Heme</keyword>
<dbReference type="HAMAP" id="MF_01972">
    <property type="entry name" value="T23O"/>
    <property type="match status" value="1"/>
</dbReference>
<dbReference type="EMBL" id="VBOU01000072">
    <property type="protein sequence ID" value="TMQ54453.1"/>
    <property type="molecule type" value="Genomic_DNA"/>
</dbReference>
<comment type="similarity">
    <text evidence="9">Belongs to the tryptophan 2,3-dioxygenase family.</text>
</comment>
<evidence type="ECO:0000313" key="11">
    <source>
        <dbReference type="Proteomes" id="UP000319829"/>
    </source>
</evidence>
<proteinExistence type="inferred from homology"/>